<dbReference type="InterPro" id="IPR030678">
    <property type="entry name" value="Peptide/Ni-bd"/>
</dbReference>
<keyword evidence="3" id="KW-0732">Signal</keyword>
<sequence length="559" mass="62852">MVRPFRRLSLVLALAGALLAPAAHADAPHTVLTIGLSQFPSNFNPLIENMVAKSYVLGMALRPFTVYDSHWRLVCMLCTRLPTLENGLAVKETGPDGRPGVAITYTIQPKATWGDGVPVTTADVKFTWEVGRDPRTGIADAEMFRRIRAIDIKDDKTFTLHVSRLTFDYNAINDFQLLPAHLETRAFTDPAQYRTRSLYDTDTTNPGLYFGPYRITQVVRGQYVVLEPNPTWWGRKPAFARIVVRSIDSTPALEAALLSGGVDMIAGEVGFTLDAALAFQTRHRPEWRVIYKPGLSYEHISLNLDNPILADRRVRQALLLALDRETMMRQIFQDHQRVADGPVNPLDWCYDPKVKHYAYDPAAAARLLDDAGWKTGPDGLRRNARGQPLAFEIMTTAGLRNREVMEMVVRQEWRRLGIAVSIRNQPARVFFSQSVLRHAFPGAAMFAWISAPESVPRAMLASDMVPGPDNNFAGENVTGYRNPRMDALLNAIEVELDKNKRGALWRQLQALYAEDLPALPLTFRSDPFVLPAWLDGVEPTGDQYPTTLWVENWFVKQVK</sequence>
<comment type="similarity">
    <text evidence="1">Belongs to the bacterial solute-binding protein 5 family.</text>
</comment>
<dbReference type="GO" id="GO:1904680">
    <property type="term" value="F:peptide transmembrane transporter activity"/>
    <property type="evidence" value="ECO:0007669"/>
    <property type="project" value="TreeGrafter"/>
</dbReference>
<dbReference type="InterPro" id="IPR039424">
    <property type="entry name" value="SBP_5"/>
</dbReference>
<comment type="caution">
    <text evidence="5">The sequence shown here is derived from an EMBL/GenBank/DDBJ whole genome shotgun (WGS) entry which is preliminary data.</text>
</comment>
<evidence type="ECO:0000256" key="3">
    <source>
        <dbReference type="ARBA" id="ARBA00022729"/>
    </source>
</evidence>
<dbReference type="CDD" id="cd08513">
    <property type="entry name" value="PBP2_thermophilic_Hb8_like"/>
    <property type="match status" value="1"/>
</dbReference>
<dbReference type="PIRSF" id="PIRSF002741">
    <property type="entry name" value="MppA"/>
    <property type="match status" value="1"/>
</dbReference>
<dbReference type="InterPro" id="IPR000914">
    <property type="entry name" value="SBP_5_dom"/>
</dbReference>
<evidence type="ECO:0000256" key="2">
    <source>
        <dbReference type="ARBA" id="ARBA00022448"/>
    </source>
</evidence>
<keyword evidence="2" id="KW-0813">Transport</keyword>
<dbReference type="PANTHER" id="PTHR30290:SF9">
    <property type="entry name" value="OLIGOPEPTIDE-BINDING PROTEIN APPA"/>
    <property type="match status" value="1"/>
</dbReference>
<accession>A0A1J5SA66</accession>
<dbReference type="GO" id="GO:0042597">
    <property type="term" value="C:periplasmic space"/>
    <property type="evidence" value="ECO:0007669"/>
    <property type="project" value="UniProtKB-ARBA"/>
</dbReference>
<dbReference type="Gene3D" id="3.10.105.10">
    <property type="entry name" value="Dipeptide-binding Protein, Domain 3"/>
    <property type="match status" value="1"/>
</dbReference>
<name>A0A1J5SA66_9ZZZZ</name>
<dbReference type="Pfam" id="PF00496">
    <property type="entry name" value="SBP_bac_5"/>
    <property type="match status" value="1"/>
</dbReference>
<dbReference type="GO" id="GO:0043190">
    <property type="term" value="C:ATP-binding cassette (ABC) transporter complex"/>
    <property type="evidence" value="ECO:0007669"/>
    <property type="project" value="InterPro"/>
</dbReference>
<dbReference type="AlphaFoldDB" id="A0A1J5SA66"/>
<evidence type="ECO:0000313" key="5">
    <source>
        <dbReference type="EMBL" id="OIQ97133.1"/>
    </source>
</evidence>
<dbReference type="GO" id="GO:0015833">
    <property type="term" value="P:peptide transport"/>
    <property type="evidence" value="ECO:0007669"/>
    <property type="project" value="TreeGrafter"/>
</dbReference>
<dbReference type="Gene3D" id="3.40.190.10">
    <property type="entry name" value="Periplasmic binding protein-like II"/>
    <property type="match status" value="1"/>
</dbReference>
<gene>
    <name evidence="5" type="primary">appA_1</name>
    <name evidence="5" type="ORF">GALL_208320</name>
</gene>
<reference evidence="5" key="1">
    <citation type="submission" date="2016-10" db="EMBL/GenBank/DDBJ databases">
        <title>Sequence of Gallionella enrichment culture.</title>
        <authorList>
            <person name="Poehlein A."/>
            <person name="Muehling M."/>
            <person name="Daniel R."/>
        </authorList>
    </citation>
    <scope>NUCLEOTIDE SEQUENCE</scope>
</reference>
<dbReference type="EMBL" id="MLJW01000137">
    <property type="protein sequence ID" value="OIQ97133.1"/>
    <property type="molecule type" value="Genomic_DNA"/>
</dbReference>
<evidence type="ECO:0000259" key="4">
    <source>
        <dbReference type="Pfam" id="PF00496"/>
    </source>
</evidence>
<feature type="domain" description="Solute-binding protein family 5" evidence="4">
    <location>
        <begin position="102"/>
        <end position="451"/>
    </location>
</feature>
<dbReference type="SUPFAM" id="SSF53850">
    <property type="entry name" value="Periplasmic binding protein-like II"/>
    <property type="match status" value="1"/>
</dbReference>
<proteinExistence type="inferred from homology"/>
<protein>
    <submittedName>
        <fullName evidence="5">Oligopeptide-binding protein AppA</fullName>
    </submittedName>
</protein>
<dbReference type="PANTHER" id="PTHR30290">
    <property type="entry name" value="PERIPLASMIC BINDING COMPONENT OF ABC TRANSPORTER"/>
    <property type="match status" value="1"/>
</dbReference>
<evidence type="ECO:0000256" key="1">
    <source>
        <dbReference type="ARBA" id="ARBA00005695"/>
    </source>
</evidence>
<dbReference type="Gene3D" id="3.90.76.10">
    <property type="entry name" value="Dipeptide-binding Protein, Domain 1"/>
    <property type="match status" value="1"/>
</dbReference>
<organism evidence="5">
    <name type="scientific">mine drainage metagenome</name>
    <dbReference type="NCBI Taxonomy" id="410659"/>
    <lineage>
        <taxon>unclassified sequences</taxon>
        <taxon>metagenomes</taxon>
        <taxon>ecological metagenomes</taxon>
    </lineage>
</organism>